<gene>
    <name evidence="1" type="ORF">EZS28_044025</name>
</gene>
<protein>
    <recommendedName>
        <fullName evidence="3">Tetratricopeptide repeat protein</fullName>
    </recommendedName>
</protein>
<dbReference type="EMBL" id="SNRW01026935">
    <property type="protein sequence ID" value="KAA6360448.1"/>
    <property type="molecule type" value="Genomic_DNA"/>
</dbReference>
<organism evidence="1 2">
    <name type="scientific">Streblomastix strix</name>
    <dbReference type="NCBI Taxonomy" id="222440"/>
    <lineage>
        <taxon>Eukaryota</taxon>
        <taxon>Metamonada</taxon>
        <taxon>Preaxostyla</taxon>
        <taxon>Oxymonadida</taxon>
        <taxon>Streblomastigidae</taxon>
        <taxon>Streblomastix</taxon>
    </lineage>
</organism>
<dbReference type="Proteomes" id="UP000324800">
    <property type="component" value="Unassembled WGS sequence"/>
</dbReference>
<proteinExistence type="predicted"/>
<evidence type="ECO:0000313" key="2">
    <source>
        <dbReference type="Proteomes" id="UP000324800"/>
    </source>
</evidence>
<evidence type="ECO:0000313" key="1">
    <source>
        <dbReference type="EMBL" id="KAA6360448.1"/>
    </source>
</evidence>
<comment type="caution">
    <text evidence="1">The sequence shown here is derived from an EMBL/GenBank/DDBJ whole genome shotgun (WGS) entry which is preliminary data.</text>
</comment>
<reference evidence="1 2" key="1">
    <citation type="submission" date="2019-03" db="EMBL/GenBank/DDBJ databases">
        <title>Single cell metagenomics reveals metabolic interactions within the superorganism composed of flagellate Streblomastix strix and complex community of Bacteroidetes bacteria on its surface.</title>
        <authorList>
            <person name="Treitli S.C."/>
            <person name="Kolisko M."/>
            <person name="Husnik F."/>
            <person name="Keeling P."/>
            <person name="Hampl V."/>
        </authorList>
    </citation>
    <scope>NUCLEOTIDE SEQUENCE [LARGE SCALE GENOMIC DNA]</scope>
    <source>
        <strain evidence="1">ST1C</strain>
    </source>
</reference>
<accession>A0A5J4TQB2</accession>
<dbReference type="InterPro" id="IPR011990">
    <property type="entry name" value="TPR-like_helical_dom_sf"/>
</dbReference>
<sequence length="88" mass="10449">MRIHQARFYFSKGMYQEVINCLFQEVDKMHKDERDFIARSYIALGEHEKALNFLLINLKEKQFDFITYELIGSVLHSMGGDRINDAIF</sequence>
<feature type="non-terminal residue" evidence="1">
    <location>
        <position position="88"/>
    </location>
</feature>
<name>A0A5J4TQB2_9EUKA</name>
<dbReference type="SUPFAM" id="SSF48452">
    <property type="entry name" value="TPR-like"/>
    <property type="match status" value="1"/>
</dbReference>
<evidence type="ECO:0008006" key="3">
    <source>
        <dbReference type="Google" id="ProtNLM"/>
    </source>
</evidence>
<dbReference type="Pfam" id="PF04733">
    <property type="entry name" value="Coatomer_E"/>
    <property type="match status" value="1"/>
</dbReference>
<dbReference type="AlphaFoldDB" id="A0A5J4TQB2"/>